<dbReference type="GO" id="GO:0031028">
    <property type="term" value="P:septation initiation signaling"/>
    <property type="evidence" value="ECO:0007669"/>
    <property type="project" value="TreeGrafter"/>
</dbReference>
<dbReference type="PANTHER" id="PTHR47566:SF1">
    <property type="entry name" value="PROTEIN NUD1"/>
    <property type="match status" value="1"/>
</dbReference>
<feature type="non-terminal residue" evidence="4">
    <location>
        <position position="1"/>
    </location>
</feature>
<evidence type="ECO:0000256" key="3">
    <source>
        <dbReference type="SAM" id="MobiDB-lite"/>
    </source>
</evidence>
<dbReference type="InParanoid" id="W4K8A0"/>
<keyword evidence="1" id="KW-0433">Leucine-rich repeat</keyword>
<dbReference type="PROSITE" id="PS51450">
    <property type="entry name" value="LRR"/>
    <property type="match status" value="4"/>
</dbReference>
<organism evidence="4 5">
    <name type="scientific">Heterobasidion irregulare (strain TC 32-1)</name>
    <dbReference type="NCBI Taxonomy" id="747525"/>
    <lineage>
        <taxon>Eukaryota</taxon>
        <taxon>Fungi</taxon>
        <taxon>Dikarya</taxon>
        <taxon>Basidiomycota</taxon>
        <taxon>Agaricomycotina</taxon>
        <taxon>Agaricomycetes</taxon>
        <taxon>Russulales</taxon>
        <taxon>Bondarzewiaceae</taxon>
        <taxon>Heterobasidion</taxon>
        <taxon>Heterobasidion annosum species complex</taxon>
    </lineage>
</organism>
<dbReference type="InterPro" id="IPR032675">
    <property type="entry name" value="LRR_dom_sf"/>
</dbReference>
<accession>W4K8A0</accession>
<keyword evidence="2" id="KW-0677">Repeat</keyword>
<dbReference type="InterPro" id="IPR003591">
    <property type="entry name" value="Leu-rich_rpt_typical-subtyp"/>
</dbReference>
<dbReference type="InterPro" id="IPR001611">
    <property type="entry name" value="Leu-rich_rpt"/>
</dbReference>
<dbReference type="RefSeq" id="XP_009545792.1">
    <property type="nucleotide sequence ID" value="XM_009547497.1"/>
</dbReference>
<dbReference type="InterPro" id="IPR052574">
    <property type="entry name" value="CDIRP"/>
</dbReference>
<evidence type="ECO:0000313" key="4">
    <source>
        <dbReference type="EMBL" id="ETW82023.1"/>
    </source>
</evidence>
<dbReference type="EMBL" id="KI925458">
    <property type="protein sequence ID" value="ETW82023.1"/>
    <property type="molecule type" value="Genomic_DNA"/>
</dbReference>
<dbReference type="GO" id="GO:1902412">
    <property type="term" value="P:regulation of mitotic cytokinesis"/>
    <property type="evidence" value="ECO:0007669"/>
    <property type="project" value="TreeGrafter"/>
</dbReference>
<dbReference type="HOGENOM" id="CLU_008915_1_0_1"/>
<dbReference type="GeneID" id="20675765"/>
<name>W4K8A0_HETIT</name>
<proteinExistence type="predicted"/>
<dbReference type="PANTHER" id="PTHR47566">
    <property type="match status" value="1"/>
</dbReference>
<dbReference type="GO" id="GO:0061499">
    <property type="term" value="C:outer plaque of mitotic spindle pole body"/>
    <property type="evidence" value="ECO:0007669"/>
    <property type="project" value="TreeGrafter"/>
</dbReference>
<gene>
    <name evidence="4" type="ORF">HETIRDRAFT_44734</name>
</gene>
<dbReference type="SMART" id="SM00369">
    <property type="entry name" value="LRR_TYP"/>
    <property type="match status" value="5"/>
</dbReference>
<evidence type="ECO:0008006" key="6">
    <source>
        <dbReference type="Google" id="ProtNLM"/>
    </source>
</evidence>
<dbReference type="eggNOG" id="KOG0531">
    <property type="taxonomic scope" value="Eukaryota"/>
</dbReference>
<dbReference type="Proteomes" id="UP000030671">
    <property type="component" value="Unassembled WGS sequence"/>
</dbReference>
<reference evidence="4 5" key="1">
    <citation type="journal article" date="2012" name="New Phytol.">
        <title>Insight into trade-off between wood decay and parasitism from the genome of a fungal forest pathogen.</title>
        <authorList>
            <person name="Olson A."/>
            <person name="Aerts A."/>
            <person name="Asiegbu F."/>
            <person name="Belbahri L."/>
            <person name="Bouzid O."/>
            <person name="Broberg A."/>
            <person name="Canback B."/>
            <person name="Coutinho P.M."/>
            <person name="Cullen D."/>
            <person name="Dalman K."/>
            <person name="Deflorio G."/>
            <person name="van Diepen L.T."/>
            <person name="Dunand C."/>
            <person name="Duplessis S."/>
            <person name="Durling M."/>
            <person name="Gonthier P."/>
            <person name="Grimwood J."/>
            <person name="Fossdal C.G."/>
            <person name="Hansson D."/>
            <person name="Henrissat B."/>
            <person name="Hietala A."/>
            <person name="Himmelstrand K."/>
            <person name="Hoffmeister D."/>
            <person name="Hogberg N."/>
            <person name="James T.Y."/>
            <person name="Karlsson M."/>
            <person name="Kohler A."/>
            <person name="Kues U."/>
            <person name="Lee Y.H."/>
            <person name="Lin Y.C."/>
            <person name="Lind M."/>
            <person name="Lindquist E."/>
            <person name="Lombard V."/>
            <person name="Lucas S."/>
            <person name="Lunden K."/>
            <person name="Morin E."/>
            <person name="Murat C."/>
            <person name="Park J."/>
            <person name="Raffaello T."/>
            <person name="Rouze P."/>
            <person name="Salamov A."/>
            <person name="Schmutz J."/>
            <person name="Solheim H."/>
            <person name="Stahlberg J."/>
            <person name="Velez H."/>
            <person name="de Vries R.P."/>
            <person name="Wiebenga A."/>
            <person name="Woodward S."/>
            <person name="Yakovlev I."/>
            <person name="Garbelotto M."/>
            <person name="Martin F."/>
            <person name="Grigoriev I.V."/>
            <person name="Stenlid J."/>
        </authorList>
    </citation>
    <scope>NUCLEOTIDE SEQUENCE [LARGE SCALE GENOMIC DNA]</scope>
    <source>
        <strain evidence="4 5">TC 32-1</strain>
    </source>
</reference>
<protein>
    <recommendedName>
        <fullName evidence="6">L domain-like protein</fullName>
    </recommendedName>
</protein>
<evidence type="ECO:0000256" key="2">
    <source>
        <dbReference type="ARBA" id="ARBA00022737"/>
    </source>
</evidence>
<sequence length="549" mass="60570">IDDDSPSKTTSSGRPTEELQPLSARWPGTGFSLSGNTARRVFSQSQPRHSTPVAGDENGKPNATFLTEASFGVAHDKLVEVITDVQPFEPYWEELTSIDLSHKNVESVARLKEFLPKLHSLSFGVPKTVRTLSITSNVLTRNTSFGHLLDLESLDISRNNIDSLTQLGCLRHLHELRADGNKITSLDGLQHMNTLVKLSLQGNSIDNVDFTQCSWPLLEMVNLSQNRICGASGLSSLSSLIVLNLDNNMISSLEADNTMPRLRILRISSNKLKVLDAASFPNLRTLYADNNYLGEITKANRLSKLENMSLRNQGGKGLTFSVRDVRDVKRLYLSGNPLTAQFLSEPCYNLIYLEIAACRLTALPPNIATLVPNLRVLNLNYNFLEDVKPLEGLRRLNKLTIIGSRLKGTKGIIKVLRGCPDVEMVDFRMNPCTLGWYLPLLVKDVPGALQPSEPRIRSGNGAHILHPTRAPRTSGGAGSRGAGADGSWQELDAKFRRDLPDDAYVGRLAYRGLVMRACARVRMLDGVLVSRKERDKAERLLDGVGRAKG</sequence>
<dbReference type="STRING" id="747525.W4K8A0"/>
<dbReference type="Gene3D" id="3.80.10.10">
    <property type="entry name" value="Ribonuclease Inhibitor"/>
    <property type="match status" value="3"/>
</dbReference>
<dbReference type="SUPFAM" id="SSF52058">
    <property type="entry name" value="L domain-like"/>
    <property type="match status" value="1"/>
</dbReference>
<feature type="compositionally biased region" description="Gly residues" evidence="3">
    <location>
        <begin position="475"/>
        <end position="484"/>
    </location>
</feature>
<feature type="region of interest" description="Disordered" evidence="3">
    <location>
        <begin position="452"/>
        <end position="485"/>
    </location>
</feature>
<evidence type="ECO:0000256" key="1">
    <source>
        <dbReference type="ARBA" id="ARBA00022614"/>
    </source>
</evidence>
<feature type="compositionally biased region" description="Polar residues" evidence="3">
    <location>
        <begin position="31"/>
        <end position="49"/>
    </location>
</feature>
<dbReference type="KEGG" id="hir:HETIRDRAFT_44734"/>
<keyword evidence="5" id="KW-1185">Reference proteome</keyword>
<dbReference type="GO" id="GO:0035591">
    <property type="term" value="F:signaling adaptor activity"/>
    <property type="evidence" value="ECO:0007669"/>
    <property type="project" value="TreeGrafter"/>
</dbReference>
<dbReference type="OrthoDB" id="7451790at2759"/>
<evidence type="ECO:0000313" key="5">
    <source>
        <dbReference type="Proteomes" id="UP000030671"/>
    </source>
</evidence>
<feature type="region of interest" description="Disordered" evidence="3">
    <location>
        <begin position="1"/>
        <end position="61"/>
    </location>
</feature>
<dbReference type="AlphaFoldDB" id="W4K8A0"/>